<dbReference type="SUPFAM" id="SSF53474">
    <property type="entry name" value="alpha/beta-Hydrolases"/>
    <property type="match status" value="1"/>
</dbReference>
<dbReference type="RefSeq" id="WP_101288338.1">
    <property type="nucleotide sequence ID" value="NZ_FOUQ01000001.1"/>
</dbReference>
<dbReference type="PANTHER" id="PTHR43433:SF5">
    <property type="entry name" value="AB HYDROLASE-1 DOMAIN-CONTAINING PROTEIN"/>
    <property type="match status" value="1"/>
</dbReference>
<evidence type="ECO:0000313" key="3">
    <source>
        <dbReference type="Proteomes" id="UP000233491"/>
    </source>
</evidence>
<accession>A0A1I4QW53</accession>
<organism evidence="2 3">
    <name type="scientific">Pleomorphomonas diazotrophica</name>
    <dbReference type="NCBI Taxonomy" id="1166257"/>
    <lineage>
        <taxon>Bacteria</taxon>
        <taxon>Pseudomonadati</taxon>
        <taxon>Pseudomonadota</taxon>
        <taxon>Alphaproteobacteria</taxon>
        <taxon>Hyphomicrobiales</taxon>
        <taxon>Pleomorphomonadaceae</taxon>
        <taxon>Pleomorphomonas</taxon>
    </lineage>
</organism>
<evidence type="ECO:0000259" key="1">
    <source>
        <dbReference type="Pfam" id="PF00561"/>
    </source>
</evidence>
<feature type="domain" description="AB hydrolase-1" evidence="1">
    <location>
        <begin position="21"/>
        <end position="124"/>
    </location>
</feature>
<dbReference type="OrthoDB" id="9804723at2"/>
<dbReference type="InterPro" id="IPR029058">
    <property type="entry name" value="AB_hydrolase_fold"/>
</dbReference>
<sequence length="248" mass="26683">MPSFSTADGDFAYLDEGSGQPVVLVHGFASNARVNWLDTGWIDWLVQAGYRTIALDNRGHGGSVKLHHVDDYRLERMADDVTALIDHLDLSRVRAIGYSMGARILIDFASRQSDRLDQLVLGGIGGTMARAGLDREHIAAALLAPTLDDVTDPIGRGYRLFADQTRSDRQALAACIRGYGRPVDASETARIGVPTLVAVGSKDAVAGPPSELAAMIPGAEVLDIPNRDHMRATGDRVFKEGVAAFFAR</sequence>
<dbReference type="InterPro" id="IPR000073">
    <property type="entry name" value="AB_hydrolase_1"/>
</dbReference>
<dbReference type="EMBL" id="PJNW01000002">
    <property type="protein sequence ID" value="PKR91079.1"/>
    <property type="molecule type" value="Genomic_DNA"/>
</dbReference>
<evidence type="ECO:0000313" key="2">
    <source>
        <dbReference type="EMBL" id="PKR91079.1"/>
    </source>
</evidence>
<name>A0A1I4QW53_9HYPH</name>
<dbReference type="Gene3D" id="3.40.50.1820">
    <property type="entry name" value="alpha/beta hydrolase"/>
    <property type="match status" value="1"/>
</dbReference>
<reference evidence="2 3" key="1">
    <citation type="submission" date="2017-12" db="EMBL/GenBank/DDBJ databases">
        <title>Anaerobic carbon monoxide metabolism by Pleomorphomonas carboxyditropha sp. nov., a new mesophilic hydrogenogenic carboxidotroph.</title>
        <authorList>
            <person name="Esquivel-Elizondo S."/>
            <person name="Krajmalnik-Brown R."/>
        </authorList>
    </citation>
    <scope>NUCLEOTIDE SEQUENCE [LARGE SCALE GENOMIC DNA]</scope>
    <source>
        <strain evidence="2 3">R5-392</strain>
    </source>
</reference>
<gene>
    <name evidence="2" type="ORF">CXZ10_03105</name>
</gene>
<dbReference type="GO" id="GO:0004806">
    <property type="term" value="F:triacylglycerol lipase activity"/>
    <property type="evidence" value="ECO:0007669"/>
    <property type="project" value="TreeGrafter"/>
</dbReference>
<dbReference type="InterPro" id="IPR050471">
    <property type="entry name" value="AB_hydrolase"/>
</dbReference>
<comment type="caution">
    <text evidence="2">The sequence shown here is derived from an EMBL/GenBank/DDBJ whole genome shotgun (WGS) entry which is preliminary data.</text>
</comment>
<dbReference type="PANTHER" id="PTHR43433">
    <property type="entry name" value="HYDROLASE, ALPHA/BETA FOLD FAMILY PROTEIN"/>
    <property type="match status" value="1"/>
</dbReference>
<proteinExistence type="predicted"/>
<keyword evidence="3" id="KW-1185">Reference proteome</keyword>
<dbReference type="Pfam" id="PF00561">
    <property type="entry name" value="Abhydrolase_1"/>
    <property type="match status" value="1"/>
</dbReference>
<dbReference type="Proteomes" id="UP000233491">
    <property type="component" value="Unassembled WGS sequence"/>
</dbReference>
<protein>
    <submittedName>
        <fullName evidence="2">Alpha/beta hydrolase</fullName>
    </submittedName>
</protein>
<dbReference type="GO" id="GO:0046503">
    <property type="term" value="P:glycerolipid catabolic process"/>
    <property type="evidence" value="ECO:0007669"/>
    <property type="project" value="TreeGrafter"/>
</dbReference>
<dbReference type="AlphaFoldDB" id="A0A1I4QW53"/>
<keyword evidence="2" id="KW-0378">Hydrolase</keyword>